<organism evidence="2 3">
    <name type="scientific">Tumebacillus permanentifrigoris</name>
    <dbReference type="NCBI Taxonomy" id="378543"/>
    <lineage>
        <taxon>Bacteria</taxon>
        <taxon>Bacillati</taxon>
        <taxon>Bacillota</taxon>
        <taxon>Bacilli</taxon>
        <taxon>Bacillales</taxon>
        <taxon>Alicyclobacillaceae</taxon>
        <taxon>Tumebacillus</taxon>
    </lineage>
</organism>
<dbReference type="PANTHER" id="PTHR43155">
    <property type="entry name" value="CYCLIC DI-GMP PHOSPHODIESTERASE PA4108-RELATED"/>
    <property type="match status" value="1"/>
</dbReference>
<dbReference type="GO" id="GO:0016740">
    <property type="term" value="F:transferase activity"/>
    <property type="evidence" value="ECO:0007669"/>
    <property type="project" value="UniProtKB-KW"/>
</dbReference>
<evidence type="ECO:0000313" key="2">
    <source>
        <dbReference type="EMBL" id="PWK13482.1"/>
    </source>
</evidence>
<comment type="caution">
    <text evidence="2">The sequence shown here is derived from an EMBL/GenBank/DDBJ whole genome shotgun (WGS) entry which is preliminary data.</text>
</comment>
<protein>
    <submittedName>
        <fullName evidence="2">Putative nucleotidyltransferase with HDIG domain</fullName>
    </submittedName>
</protein>
<dbReference type="AlphaFoldDB" id="A0A316D916"/>
<dbReference type="SUPFAM" id="SSF109604">
    <property type="entry name" value="HD-domain/PDEase-like"/>
    <property type="match status" value="1"/>
</dbReference>
<dbReference type="Gene3D" id="1.10.3210.10">
    <property type="entry name" value="Hypothetical protein af1432"/>
    <property type="match status" value="1"/>
</dbReference>
<name>A0A316D916_9BACL</name>
<accession>A0A316D916</accession>
<evidence type="ECO:0000259" key="1">
    <source>
        <dbReference type="PROSITE" id="PS51832"/>
    </source>
</evidence>
<reference evidence="2 3" key="1">
    <citation type="submission" date="2018-05" db="EMBL/GenBank/DDBJ databases">
        <title>Genomic Encyclopedia of Type Strains, Phase IV (KMG-IV): sequencing the most valuable type-strain genomes for metagenomic binning, comparative biology and taxonomic classification.</title>
        <authorList>
            <person name="Goeker M."/>
        </authorList>
    </citation>
    <scope>NUCLEOTIDE SEQUENCE [LARGE SCALE GENOMIC DNA]</scope>
    <source>
        <strain evidence="2 3">DSM 18773</strain>
    </source>
</reference>
<dbReference type="RefSeq" id="WP_170119395.1">
    <property type="nucleotide sequence ID" value="NZ_QGGL01000007.1"/>
</dbReference>
<dbReference type="SMART" id="SM00471">
    <property type="entry name" value="HDc"/>
    <property type="match status" value="1"/>
</dbReference>
<dbReference type="CDD" id="cd00077">
    <property type="entry name" value="HDc"/>
    <property type="match status" value="1"/>
</dbReference>
<dbReference type="Proteomes" id="UP000245634">
    <property type="component" value="Unassembled WGS sequence"/>
</dbReference>
<dbReference type="EMBL" id="QGGL01000007">
    <property type="protein sequence ID" value="PWK13482.1"/>
    <property type="molecule type" value="Genomic_DNA"/>
</dbReference>
<gene>
    <name evidence="2" type="ORF">C7459_107150</name>
</gene>
<keyword evidence="2" id="KW-0808">Transferase</keyword>
<dbReference type="PROSITE" id="PS51832">
    <property type="entry name" value="HD_GYP"/>
    <property type="match status" value="1"/>
</dbReference>
<feature type="domain" description="HD-GYP" evidence="1">
    <location>
        <begin position="106"/>
        <end position="301"/>
    </location>
</feature>
<sequence>MNQDRNLPLSKIRVGDTLSRDVVSAQGQLLLSKNVTLTQDQLDRLELQGIYNIWIVQEATAVTPPSPMQKSYVETLATITNLFTEAKRTNKIDWKEAVASVQHLHTVCDQEPNLLRLMDSLWTQDAYTMQHSVGVGLLANRIAKWLGLSDEQCTEVLLGGTFHDIGKSLVDPVILNKPDKLTPVEYSEVKKHTKLGYSILKNSGVAEPIARMALHHHERMDGSGYPYGLKGGEIDIYSRICAVADVFHAMTTRRVYRREESYYKVLESLHQDSFASLDPNLISLFLNRMLNFFHGNKVKLSDGQLGEVVLVHPDMPFRPLLRLEAGFLDLRHRPDLYIEQVQEV</sequence>
<dbReference type="InterPro" id="IPR006675">
    <property type="entry name" value="HDIG_dom"/>
</dbReference>
<dbReference type="PANTHER" id="PTHR43155:SF2">
    <property type="entry name" value="CYCLIC DI-GMP PHOSPHODIESTERASE PA4108"/>
    <property type="match status" value="1"/>
</dbReference>
<dbReference type="InterPro" id="IPR003607">
    <property type="entry name" value="HD/PDEase_dom"/>
</dbReference>
<dbReference type="NCBIfam" id="TIGR00277">
    <property type="entry name" value="HDIG"/>
    <property type="match status" value="1"/>
</dbReference>
<keyword evidence="3" id="KW-1185">Reference proteome</keyword>
<proteinExistence type="predicted"/>
<evidence type="ECO:0000313" key="3">
    <source>
        <dbReference type="Proteomes" id="UP000245634"/>
    </source>
</evidence>
<dbReference type="Pfam" id="PF13487">
    <property type="entry name" value="HD_5"/>
    <property type="match status" value="1"/>
</dbReference>
<dbReference type="InterPro" id="IPR037522">
    <property type="entry name" value="HD_GYP_dom"/>
</dbReference>